<dbReference type="InterPro" id="IPR029044">
    <property type="entry name" value="Nucleotide-diphossugar_trans"/>
</dbReference>
<name>A0ABS9P3H7_9GAMM</name>
<organism evidence="2 3">
    <name type="scientific">Billgrantia campisalis</name>
    <dbReference type="NCBI Taxonomy" id="74661"/>
    <lineage>
        <taxon>Bacteria</taxon>
        <taxon>Pseudomonadati</taxon>
        <taxon>Pseudomonadota</taxon>
        <taxon>Gammaproteobacteria</taxon>
        <taxon>Oceanospirillales</taxon>
        <taxon>Halomonadaceae</taxon>
        <taxon>Billgrantia</taxon>
    </lineage>
</organism>
<dbReference type="PANTHER" id="PTHR22916">
    <property type="entry name" value="GLYCOSYLTRANSFERASE"/>
    <property type="match status" value="1"/>
</dbReference>
<dbReference type="RefSeq" id="WP_238975011.1">
    <property type="nucleotide sequence ID" value="NZ_JABFUC010000001.1"/>
</dbReference>
<dbReference type="PANTHER" id="PTHR22916:SF3">
    <property type="entry name" value="UDP-GLCNAC:BETAGAL BETA-1,3-N-ACETYLGLUCOSAMINYLTRANSFERASE-LIKE PROTEIN 1"/>
    <property type="match status" value="1"/>
</dbReference>
<accession>A0ABS9P3H7</accession>
<dbReference type="SUPFAM" id="SSF53448">
    <property type="entry name" value="Nucleotide-diphospho-sugar transferases"/>
    <property type="match status" value="1"/>
</dbReference>
<dbReference type="InterPro" id="IPR001173">
    <property type="entry name" value="Glyco_trans_2-like"/>
</dbReference>
<reference evidence="2 3" key="1">
    <citation type="submission" date="2020-05" db="EMBL/GenBank/DDBJ databases">
        <title>Comparative genomic analysis of denitrifying bacteria from Halomonas genus.</title>
        <authorList>
            <person name="Wang L."/>
            <person name="Shao Z."/>
        </authorList>
    </citation>
    <scope>NUCLEOTIDE SEQUENCE [LARGE SCALE GENOMIC DNA]</scope>
    <source>
        <strain evidence="2 3">A4</strain>
    </source>
</reference>
<proteinExistence type="predicted"/>
<evidence type="ECO:0000313" key="3">
    <source>
        <dbReference type="Proteomes" id="UP000814385"/>
    </source>
</evidence>
<comment type="caution">
    <text evidence="2">The sequence shown here is derived from an EMBL/GenBank/DDBJ whole genome shotgun (WGS) entry which is preliminary data.</text>
</comment>
<sequence length="342" mass="38761">MDVTELQSMALRSEAEIMSAWDRGPDEPLVSISCTAFNHEAYIETALKGFLVQETNFPFEILVHDDASTDATANIIRAYHERYPHIIKPILQVENQYSQGNKPGGMNRKRALGDFIALCEGDDCWTDASKLQRQIDALLDHPGVDICFHCATKVDYSKNGATTLIGRYADMSCAIVPIDQIVLRPYGLIPTASIVIRRKVLTALRAFREGRSYLEVGDIYLFFFGSMRGGGLYIDRNMSLYRAKLPGSWTLKNQTSYKYRMRAIRARIKSYRELDEYTGLKFSSILQHDNRTRIFGILKERNIPLKDKVVFYRESHSALPISGRVSAIFYIAAASIMGIFGR</sequence>
<feature type="domain" description="Glycosyltransferase 2-like" evidence="1">
    <location>
        <begin position="35"/>
        <end position="149"/>
    </location>
</feature>
<dbReference type="Proteomes" id="UP000814385">
    <property type="component" value="Unassembled WGS sequence"/>
</dbReference>
<evidence type="ECO:0000313" key="2">
    <source>
        <dbReference type="EMBL" id="MCG6656335.1"/>
    </source>
</evidence>
<keyword evidence="3" id="KW-1185">Reference proteome</keyword>
<gene>
    <name evidence="2" type="ORF">HOP52_00895</name>
</gene>
<dbReference type="Gene3D" id="3.90.550.10">
    <property type="entry name" value="Spore Coat Polysaccharide Biosynthesis Protein SpsA, Chain A"/>
    <property type="match status" value="1"/>
</dbReference>
<dbReference type="Pfam" id="PF00535">
    <property type="entry name" value="Glycos_transf_2"/>
    <property type="match status" value="1"/>
</dbReference>
<evidence type="ECO:0000259" key="1">
    <source>
        <dbReference type="Pfam" id="PF00535"/>
    </source>
</evidence>
<protein>
    <submittedName>
        <fullName evidence="2">Glycosyltransferase</fullName>
    </submittedName>
</protein>
<dbReference type="EMBL" id="JABFUC010000001">
    <property type="protein sequence ID" value="MCG6656335.1"/>
    <property type="molecule type" value="Genomic_DNA"/>
</dbReference>